<evidence type="ECO:0000313" key="13">
    <source>
        <dbReference type="EMBL" id="KAJ6408984.1"/>
    </source>
</evidence>
<dbReference type="Pfam" id="PF01545">
    <property type="entry name" value="Cation_efflux"/>
    <property type="match status" value="1"/>
</dbReference>
<feature type="transmembrane region" description="Helical" evidence="10">
    <location>
        <begin position="122"/>
        <end position="139"/>
    </location>
</feature>
<comment type="subcellular location">
    <subcellularLocation>
        <location evidence="1">Membrane</location>
        <topology evidence="1">Multi-pass membrane protein</topology>
    </subcellularLocation>
</comment>
<organism evidence="13 14">
    <name type="scientific">Salix udensis</name>
    <dbReference type="NCBI Taxonomy" id="889485"/>
    <lineage>
        <taxon>Eukaryota</taxon>
        <taxon>Viridiplantae</taxon>
        <taxon>Streptophyta</taxon>
        <taxon>Embryophyta</taxon>
        <taxon>Tracheophyta</taxon>
        <taxon>Spermatophyta</taxon>
        <taxon>Magnoliopsida</taxon>
        <taxon>eudicotyledons</taxon>
        <taxon>Gunneridae</taxon>
        <taxon>Pentapetalae</taxon>
        <taxon>rosids</taxon>
        <taxon>fabids</taxon>
        <taxon>Malpighiales</taxon>
        <taxon>Salicaceae</taxon>
        <taxon>Saliceae</taxon>
        <taxon>Salix</taxon>
    </lineage>
</organism>
<feature type="domain" description="Cation efflux protein transmembrane" evidence="11">
    <location>
        <begin position="126"/>
        <end position="357"/>
    </location>
</feature>
<feature type="transmembrane region" description="Helical" evidence="10">
    <location>
        <begin position="159"/>
        <end position="177"/>
    </location>
</feature>
<keyword evidence="3" id="KW-0813">Transport</keyword>
<dbReference type="GO" id="GO:0005385">
    <property type="term" value="F:zinc ion transmembrane transporter activity"/>
    <property type="evidence" value="ECO:0007669"/>
    <property type="project" value="TreeGrafter"/>
</dbReference>
<evidence type="ECO:0000259" key="11">
    <source>
        <dbReference type="Pfam" id="PF01545"/>
    </source>
</evidence>
<evidence type="ECO:0008006" key="15">
    <source>
        <dbReference type="Google" id="ProtNLM"/>
    </source>
</evidence>
<keyword evidence="4 10" id="KW-0812">Transmembrane</keyword>
<evidence type="ECO:0000256" key="7">
    <source>
        <dbReference type="ARBA" id="ARBA00023065"/>
    </source>
</evidence>
<evidence type="ECO:0000256" key="6">
    <source>
        <dbReference type="ARBA" id="ARBA00022989"/>
    </source>
</evidence>
<feature type="region of interest" description="Disordered" evidence="9">
    <location>
        <begin position="254"/>
        <end position="281"/>
    </location>
</feature>
<proteinExistence type="inferred from homology"/>
<keyword evidence="5" id="KW-0862">Zinc</keyword>
<dbReference type="Gene3D" id="1.20.1510.10">
    <property type="entry name" value="Cation efflux protein transmembrane domain"/>
    <property type="match status" value="1"/>
</dbReference>
<keyword evidence="5" id="KW-0864">Zinc transport</keyword>
<reference evidence="13 14" key="1">
    <citation type="journal article" date="2023" name="Int. J. Mol. Sci.">
        <title>De Novo Assembly and Annotation of 11 Diverse Shrub Willow (Salix) Genomes Reveals Novel Gene Organization in Sex-Linked Regions.</title>
        <authorList>
            <person name="Hyden B."/>
            <person name="Feng K."/>
            <person name="Yates T.B."/>
            <person name="Jawdy S."/>
            <person name="Cereghino C."/>
            <person name="Smart L.B."/>
            <person name="Muchero W."/>
        </authorList>
    </citation>
    <scope>NUCLEOTIDE SEQUENCE [LARGE SCALE GENOMIC DNA]</scope>
    <source>
        <tissue evidence="13">Shoot tip</tissue>
    </source>
</reference>
<dbReference type="InterPro" id="IPR058533">
    <property type="entry name" value="Cation_efflux_TM"/>
</dbReference>
<feature type="transmembrane region" description="Helical" evidence="10">
    <location>
        <begin position="223"/>
        <end position="244"/>
    </location>
</feature>
<feature type="compositionally biased region" description="Basic and acidic residues" evidence="9">
    <location>
        <begin position="254"/>
        <end position="279"/>
    </location>
</feature>
<dbReference type="InterPro" id="IPR027469">
    <property type="entry name" value="Cation_efflux_TMD_sf"/>
</dbReference>
<dbReference type="SUPFAM" id="SSF160240">
    <property type="entry name" value="Cation efflux protein cytoplasmic domain-like"/>
    <property type="match status" value="1"/>
</dbReference>
<gene>
    <name evidence="13" type="ORF">OIU84_008642</name>
</gene>
<evidence type="ECO:0000256" key="2">
    <source>
        <dbReference type="ARBA" id="ARBA00008873"/>
    </source>
</evidence>
<protein>
    <recommendedName>
        <fullName evidence="15">Metal tolerance protein B-like</fullName>
    </recommendedName>
</protein>
<comment type="caution">
    <text evidence="13">The sequence shown here is derived from an EMBL/GenBank/DDBJ whole genome shotgun (WGS) entry which is preliminary data.</text>
</comment>
<evidence type="ECO:0000256" key="3">
    <source>
        <dbReference type="ARBA" id="ARBA00022448"/>
    </source>
</evidence>
<feature type="transmembrane region" description="Helical" evidence="10">
    <location>
        <begin position="189"/>
        <end position="211"/>
    </location>
</feature>
<feature type="transmembrane region" description="Helical" evidence="10">
    <location>
        <begin position="299"/>
        <end position="321"/>
    </location>
</feature>
<dbReference type="GO" id="GO:0005886">
    <property type="term" value="C:plasma membrane"/>
    <property type="evidence" value="ECO:0007669"/>
    <property type="project" value="TreeGrafter"/>
</dbReference>
<dbReference type="InterPro" id="IPR036837">
    <property type="entry name" value="Cation_efflux_CTD_sf"/>
</dbReference>
<keyword evidence="8 10" id="KW-0472">Membrane</keyword>
<dbReference type="EMBL" id="JAPFFJ010000015">
    <property type="protein sequence ID" value="KAJ6408984.1"/>
    <property type="molecule type" value="Genomic_DNA"/>
</dbReference>
<evidence type="ECO:0000256" key="10">
    <source>
        <dbReference type="SAM" id="Phobius"/>
    </source>
</evidence>
<feature type="domain" description="Cation efflux protein cytoplasmic" evidence="12">
    <location>
        <begin position="361"/>
        <end position="434"/>
    </location>
</feature>
<dbReference type="Proteomes" id="UP001162972">
    <property type="component" value="Chromosome 9"/>
</dbReference>
<dbReference type="InterPro" id="IPR027470">
    <property type="entry name" value="Cation_efflux_CTD"/>
</dbReference>
<evidence type="ECO:0000313" key="14">
    <source>
        <dbReference type="Proteomes" id="UP001162972"/>
    </source>
</evidence>
<evidence type="ECO:0000256" key="9">
    <source>
        <dbReference type="SAM" id="MobiDB-lite"/>
    </source>
</evidence>
<evidence type="ECO:0000259" key="12">
    <source>
        <dbReference type="Pfam" id="PF16916"/>
    </source>
</evidence>
<dbReference type="Pfam" id="PF16916">
    <property type="entry name" value="ZT_dimer"/>
    <property type="match status" value="1"/>
</dbReference>
<dbReference type="InterPro" id="IPR050681">
    <property type="entry name" value="CDF/SLC30A"/>
</dbReference>
<evidence type="ECO:0000256" key="4">
    <source>
        <dbReference type="ARBA" id="ARBA00022692"/>
    </source>
</evidence>
<accession>A0AAD6JPU5</accession>
<keyword evidence="14" id="KW-1185">Reference proteome</keyword>
<dbReference type="GO" id="GO:0005773">
    <property type="term" value="C:vacuole"/>
    <property type="evidence" value="ECO:0007669"/>
    <property type="project" value="TreeGrafter"/>
</dbReference>
<evidence type="ECO:0000256" key="1">
    <source>
        <dbReference type="ARBA" id="ARBA00004141"/>
    </source>
</evidence>
<evidence type="ECO:0000256" key="5">
    <source>
        <dbReference type="ARBA" id="ARBA00022906"/>
    </source>
</evidence>
<dbReference type="InterPro" id="IPR002524">
    <property type="entry name" value="Cation_efflux"/>
</dbReference>
<name>A0AAD6JPU5_9ROSI</name>
<feature type="transmembrane region" description="Helical" evidence="10">
    <location>
        <begin position="327"/>
        <end position="349"/>
    </location>
</feature>
<comment type="similarity">
    <text evidence="2">Belongs to the cation diffusion facilitator (CDF) transporter (TC 2.A.4) family. SLC30A subfamily.</text>
</comment>
<dbReference type="NCBIfam" id="TIGR01297">
    <property type="entry name" value="CDF"/>
    <property type="match status" value="1"/>
</dbReference>
<feature type="transmembrane region" description="Helical" evidence="10">
    <location>
        <begin position="30"/>
        <end position="47"/>
    </location>
</feature>
<dbReference type="AlphaFoldDB" id="A0AAD6JPU5"/>
<evidence type="ECO:0000256" key="8">
    <source>
        <dbReference type="ARBA" id="ARBA00023136"/>
    </source>
</evidence>
<sequence>MIKPISSILEIEALKRIIGTLYLLCSPSPFYFLGCLLDFINGFIVFLSQKIKHVSFIVQMEQEEVSILRSEDHNDIEMAIASKEKPVLPVEAQLTYSPVCTFSKQENFTVASEERSKSATKLSGLIIFYLIVMAVEVVGGVKANSLAVITDAAHLLTDVAGFSISLFAVWASGWEATSHQSFGYGRLEVLGALLSVQLIWMISGFLIYEAISRILHKNAGVNGGLMFAIALFGFIINFVMVVWLGHDHSHHACHDHNHDRSHGHEREDMRATNEGEETNKLVSSSPANTKILNINIQGAYLHVMADLIQSVGVMIAGAIIWAKPEWLVVDLICTLLFSTFVLFTTLPMLRDIFCILMESTPREISVGRLESGLKCINGVQDVHSLHVWSLTVGKPVLSCHVIAEPLASSTEILHRIRDYCERTHRIHNVTVQIE</sequence>
<keyword evidence="6 10" id="KW-1133">Transmembrane helix</keyword>
<dbReference type="SUPFAM" id="SSF161111">
    <property type="entry name" value="Cation efflux protein transmembrane domain-like"/>
    <property type="match status" value="1"/>
</dbReference>
<keyword evidence="7" id="KW-0406">Ion transport</keyword>
<dbReference type="PANTHER" id="PTHR11562:SF54">
    <property type="entry name" value="METAL TOLERANCE PROTEIN B"/>
    <property type="match status" value="1"/>
</dbReference>
<dbReference type="PANTHER" id="PTHR11562">
    <property type="entry name" value="CATION EFFLUX PROTEIN/ ZINC TRANSPORTER"/>
    <property type="match status" value="1"/>
</dbReference>